<evidence type="ECO:0000313" key="6">
    <source>
        <dbReference type="EMBL" id="GAA1425773.1"/>
    </source>
</evidence>
<organism evidence="6 7">
    <name type="scientific">Agrococcus citreus</name>
    <dbReference type="NCBI Taxonomy" id="84643"/>
    <lineage>
        <taxon>Bacteria</taxon>
        <taxon>Bacillati</taxon>
        <taxon>Actinomycetota</taxon>
        <taxon>Actinomycetes</taxon>
        <taxon>Micrococcales</taxon>
        <taxon>Microbacteriaceae</taxon>
        <taxon>Agrococcus</taxon>
    </lineage>
</organism>
<dbReference type="Gene3D" id="3.40.50.720">
    <property type="entry name" value="NAD(P)-binding Rossmann-like Domain"/>
    <property type="match status" value="1"/>
</dbReference>
<gene>
    <name evidence="6" type="ORF">GCM10009640_25210</name>
</gene>
<evidence type="ECO:0000256" key="1">
    <source>
        <dbReference type="ARBA" id="ARBA00001947"/>
    </source>
</evidence>
<comment type="cofactor">
    <cofactor evidence="1">
        <name>Zn(2+)</name>
        <dbReference type="ChEBI" id="CHEBI:29105"/>
    </cofactor>
</comment>
<evidence type="ECO:0000256" key="4">
    <source>
        <dbReference type="ARBA" id="ARBA00023002"/>
    </source>
</evidence>
<sequence length="338" mass="35163">MKSVTVTGPDRIEWVEVDEPEVGPRDVLLQIKACGICGSDAMYAHMGGIPPRQGATPLGHEPAAEVVAMGEDAVGVAIGDHVVIDTMRFTDGLLGSGGAQGALTPFVVVKDNEPGVQLRVIPKELPWHVAALNEPMAVAHHAVNRSDAKAGDRAVVFGAGPIGLGATISLKAAGVAHVVVVDVQPSRLEIALEVGADAVIDSSSEDVSARLIELHGNAPEAFGNEGRPATDVFIDAAGVASVIETVLATAKHGAVLTIPAVHKRPVEVDFGAILMQELDIRMSMGYPTEIFEVTDAIIANADKYAKIVSHTLPFDQALEALELASTPGAANKVVVVFE</sequence>
<dbReference type="RefSeq" id="WP_343920951.1">
    <property type="nucleotide sequence ID" value="NZ_BAAAKK010000005.1"/>
</dbReference>
<dbReference type="Proteomes" id="UP001501266">
    <property type="component" value="Unassembled WGS sequence"/>
</dbReference>
<dbReference type="InterPro" id="IPR020843">
    <property type="entry name" value="ER"/>
</dbReference>
<dbReference type="PANTHER" id="PTHR43401:SF2">
    <property type="entry name" value="L-THREONINE 3-DEHYDROGENASE"/>
    <property type="match status" value="1"/>
</dbReference>
<keyword evidence="4" id="KW-0560">Oxidoreductase</keyword>
<evidence type="ECO:0000313" key="7">
    <source>
        <dbReference type="Proteomes" id="UP001501266"/>
    </source>
</evidence>
<reference evidence="7" key="1">
    <citation type="journal article" date="2019" name="Int. J. Syst. Evol. Microbiol.">
        <title>The Global Catalogue of Microorganisms (GCM) 10K type strain sequencing project: providing services to taxonomists for standard genome sequencing and annotation.</title>
        <authorList>
            <consortium name="The Broad Institute Genomics Platform"/>
            <consortium name="The Broad Institute Genome Sequencing Center for Infectious Disease"/>
            <person name="Wu L."/>
            <person name="Ma J."/>
        </authorList>
    </citation>
    <scope>NUCLEOTIDE SEQUENCE [LARGE SCALE GENOMIC DNA]</scope>
    <source>
        <strain evidence="7">JCM 12398</strain>
    </source>
</reference>
<evidence type="ECO:0000256" key="3">
    <source>
        <dbReference type="ARBA" id="ARBA00022833"/>
    </source>
</evidence>
<dbReference type="InterPro" id="IPR013149">
    <property type="entry name" value="ADH-like_C"/>
</dbReference>
<evidence type="ECO:0000259" key="5">
    <source>
        <dbReference type="SMART" id="SM00829"/>
    </source>
</evidence>
<dbReference type="EMBL" id="BAAAKK010000005">
    <property type="protein sequence ID" value="GAA1425773.1"/>
    <property type="molecule type" value="Genomic_DNA"/>
</dbReference>
<keyword evidence="2" id="KW-0479">Metal-binding</keyword>
<dbReference type="SUPFAM" id="SSF51735">
    <property type="entry name" value="NAD(P)-binding Rossmann-fold domains"/>
    <property type="match status" value="1"/>
</dbReference>
<protein>
    <submittedName>
        <fullName evidence="6">Zinc-binding dehydrogenase</fullName>
    </submittedName>
</protein>
<feature type="domain" description="Enoyl reductase (ER)" evidence="5">
    <location>
        <begin position="8"/>
        <end position="335"/>
    </location>
</feature>
<dbReference type="Gene3D" id="3.90.180.10">
    <property type="entry name" value="Medium-chain alcohol dehydrogenases, catalytic domain"/>
    <property type="match status" value="1"/>
</dbReference>
<dbReference type="InterPro" id="IPR011032">
    <property type="entry name" value="GroES-like_sf"/>
</dbReference>
<dbReference type="InterPro" id="IPR050129">
    <property type="entry name" value="Zn_alcohol_dh"/>
</dbReference>
<proteinExistence type="predicted"/>
<name>A0ABP4JNE2_9MICO</name>
<evidence type="ECO:0000256" key="2">
    <source>
        <dbReference type="ARBA" id="ARBA00022723"/>
    </source>
</evidence>
<dbReference type="InterPro" id="IPR036291">
    <property type="entry name" value="NAD(P)-bd_dom_sf"/>
</dbReference>
<dbReference type="PANTHER" id="PTHR43401">
    <property type="entry name" value="L-THREONINE 3-DEHYDROGENASE"/>
    <property type="match status" value="1"/>
</dbReference>
<comment type="caution">
    <text evidence="6">The sequence shown here is derived from an EMBL/GenBank/DDBJ whole genome shotgun (WGS) entry which is preliminary data.</text>
</comment>
<keyword evidence="3" id="KW-0862">Zinc</keyword>
<dbReference type="Pfam" id="PF00107">
    <property type="entry name" value="ADH_zinc_N"/>
    <property type="match status" value="1"/>
</dbReference>
<dbReference type="SUPFAM" id="SSF50129">
    <property type="entry name" value="GroES-like"/>
    <property type="match status" value="1"/>
</dbReference>
<dbReference type="SMART" id="SM00829">
    <property type="entry name" value="PKS_ER"/>
    <property type="match status" value="1"/>
</dbReference>
<dbReference type="Pfam" id="PF08240">
    <property type="entry name" value="ADH_N"/>
    <property type="match status" value="1"/>
</dbReference>
<keyword evidence="7" id="KW-1185">Reference proteome</keyword>
<accession>A0ABP4JNE2</accession>
<dbReference type="InterPro" id="IPR013154">
    <property type="entry name" value="ADH-like_N"/>
</dbReference>